<evidence type="ECO:0000259" key="4">
    <source>
        <dbReference type="Pfam" id="PF13193"/>
    </source>
</evidence>
<dbReference type="Proteomes" id="UP000322634">
    <property type="component" value="Unassembled WGS sequence"/>
</dbReference>
<dbReference type="Gene3D" id="3.30.300.30">
    <property type="match status" value="1"/>
</dbReference>
<sequence>MLTSGQLAKPREAALTSPFDEATVAEYRTAGWWGSETVADHVRRHAARRPGAAAYVTPGETLTWTQYDDHSTRLARHLAALGLAPGERVATQLPDGPAWHVAAVAAEKAGLVLVGVGARAGRRELRHLLGRTGSRALITLAEHRGAPSAALVDELRADGLDLAHHVIVDRLGVPAYPREADIAGRALGPDDLSMLNSTSGTTGLPKCVSHTQNRWFYFHELACRSGELNSSDVFMGAVPSPFGFGLWTAHFSPAALGVPTVVMERFDAHTALDLIERHRVTVLHCVSTQFIMLLNAQAERPRDLSSLRCMFTGGEAVPYERAAAFEDATGAKVLQFYGSNETGALSYTGLHDTREHRLRTAGRLIPEMEVRLFDPSDGTDITGSGRPGQPGCKGPATCPGYYDDPAANRELFTPDGWMLMADIVEIDDDGYLRVVGRLSDLIIRGGKNISAAAVEEEVATHPAVALAAAVAMPDEVFGERVCVYAELRPGTKLTLEDLTAHLTERGVSREWHPERLIVLDALPRSSGGKVAKGDLRADIRRRVTEGHDAEEHVTG</sequence>
<dbReference type="GO" id="GO:0006631">
    <property type="term" value="P:fatty acid metabolic process"/>
    <property type="evidence" value="ECO:0007669"/>
    <property type="project" value="TreeGrafter"/>
</dbReference>
<dbReference type="InterPro" id="IPR045851">
    <property type="entry name" value="AMP-bd_C_sf"/>
</dbReference>
<reference evidence="5 6" key="1">
    <citation type="submission" date="2019-08" db="EMBL/GenBank/DDBJ databases">
        <title>Actinomadura sp. nov. CYP1-5 isolated from mountain soil.</title>
        <authorList>
            <person name="Songsumanus A."/>
            <person name="Kuncharoen N."/>
            <person name="Kudo T."/>
            <person name="Yuki M."/>
            <person name="Igarashi Y."/>
            <person name="Tanasupawat S."/>
        </authorList>
    </citation>
    <scope>NUCLEOTIDE SEQUENCE [LARGE SCALE GENOMIC DNA]</scope>
    <source>
        <strain evidence="5 6">GKU157</strain>
    </source>
</reference>
<comment type="similarity">
    <text evidence="1">Belongs to the ATP-dependent AMP-binding enzyme family.</text>
</comment>
<dbReference type="GO" id="GO:0031956">
    <property type="term" value="F:medium-chain fatty acid-CoA ligase activity"/>
    <property type="evidence" value="ECO:0007669"/>
    <property type="project" value="TreeGrafter"/>
</dbReference>
<dbReference type="InterPro" id="IPR000873">
    <property type="entry name" value="AMP-dep_synth/lig_dom"/>
</dbReference>
<dbReference type="Gene3D" id="3.40.50.12780">
    <property type="entry name" value="N-terminal domain of ligase-like"/>
    <property type="match status" value="1"/>
</dbReference>
<feature type="domain" description="AMP-binding enzyme C-terminal" evidence="4">
    <location>
        <begin position="454"/>
        <end position="529"/>
    </location>
</feature>
<evidence type="ECO:0000313" key="5">
    <source>
        <dbReference type="EMBL" id="TYC18970.1"/>
    </source>
</evidence>
<dbReference type="Pfam" id="PF13193">
    <property type="entry name" value="AMP-binding_C"/>
    <property type="match status" value="1"/>
</dbReference>
<protein>
    <submittedName>
        <fullName evidence="5">Acyl--CoA ligase</fullName>
    </submittedName>
</protein>
<dbReference type="Pfam" id="PF00501">
    <property type="entry name" value="AMP-binding"/>
    <property type="match status" value="1"/>
</dbReference>
<dbReference type="InterPro" id="IPR025110">
    <property type="entry name" value="AMP-bd_C"/>
</dbReference>
<dbReference type="SUPFAM" id="SSF56801">
    <property type="entry name" value="Acetyl-CoA synthetase-like"/>
    <property type="match status" value="1"/>
</dbReference>
<evidence type="ECO:0000313" key="6">
    <source>
        <dbReference type="Proteomes" id="UP000322634"/>
    </source>
</evidence>
<feature type="domain" description="AMP-dependent synthetase/ligase" evidence="3">
    <location>
        <begin position="43"/>
        <end position="402"/>
    </location>
</feature>
<name>A0A5D0UMA1_9ACTN</name>
<evidence type="ECO:0000256" key="1">
    <source>
        <dbReference type="ARBA" id="ARBA00006432"/>
    </source>
</evidence>
<evidence type="ECO:0000256" key="2">
    <source>
        <dbReference type="ARBA" id="ARBA00022598"/>
    </source>
</evidence>
<organism evidence="5 6">
    <name type="scientific">Actinomadura syzygii</name>
    <dbReference type="NCBI Taxonomy" id="1427538"/>
    <lineage>
        <taxon>Bacteria</taxon>
        <taxon>Bacillati</taxon>
        <taxon>Actinomycetota</taxon>
        <taxon>Actinomycetes</taxon>
        <taxon>Streptosporangiales</taxon>
        <taxon>Thermomonosporaceae</taxon>
        <taxon>Actinomadura</taxon>
    </lineage>
</organism>
<accession>A0A5D0UMA1</accession>
<keyword evidence="6" id="KW-1185">Reference proteome</keyword>
<gene>
    <name evidence="5" type="ORF">FXF65_02520</name>
</gene>
<keyword evidence="2 5" id="KW-0436">Ligase</keyword>
<dbReference type="EMBL" id="VSFF01000001">
    <property type="protein sequence ID" value="TYC18970.1"/>
    <property type="molecule type" value="Genomic_DNA"/>
</dbReference>
<evidence type="ECO:0000259" key="3">
    <source>
        <dbReference type="Pfam" id="PF00501"/>
    </source>
</evidence>
<proteinExistence type="inferred from homology"/>
<dbReference type="InterPro" id="IPR042099">
    <property type="entry name" value="ANL_N_sf"/>
</dbReference>
<dbReference type="PANTHER" id="PTHR43201:SF5">
    <property type="entry name" value="MEDIUM-CHAIN ACYL-COA LIGASE ACSF2, MITOCHONDRIAL"/>
    <property type="match status" value="1"/>
</dbReference>
<dbReference type="PANTHER" id="PTHR43201">
    <property type="entry name" value="ACYL-COA SYNTHETASE"/>
    <property type="match status" value="1"/>
</dbReference>
<dbReference type="OrthoDB" id="9803968at2"/>
<comment type="caution">
    <text evidence="5">The sequence shown here is derived from an EMBL/GenBank/DDBJ whole genome shotgun (WGS) entry which is preliminary data.</text>
</comment>
<dbReference type="AlphaFoldDB" id="A0A5D0UMA1"/>